<dbReference type="GO" id="GO:0005886">
    <property type="term" value="C:plasma membrane"/>
    <property type="evidence" value="ECO:0007669"/>
    <property type="project" value="TreeGrafter"/>
</dbReference>
<feature type="transmembrane region" description="Helical" evidence="1">
    <location>
        <begin position="70"/>
        <end position="90"/>
    </location>
</feature>
<dbReference type="PANTHER" id="PTHR34821:SF2">
    <property type="entry name" value="INNER MEMBRANE PROTEIN YDCZ"/>
    <property type="match status" value="1"/>
</dbReference>
<reference evidence="3" key="1">
    <citation type="journal article" date="2015" name="MBio">
        <title>Genome-Resolved Metagenomic Analysis Reveals Roles for Candidate Phyla and Other Microbial Community Members in Biogeochemical Transformations in Oil Reservoirs.</title>
        <authorList>
            <person name="Hu P."/>
            <person name="Tom L."/>
            <person name="Singh A."/>
            <person name="Thomas B.C."/>
            <person name="Baker B.J."/>
            <person name="Piceno Y.M."/>
            <person name="Andersen G.L."/>
            <person name="Banfield J.F."/>
        </authorList>
    </citation>
    <scope>NUCLEOTIDE SEQUENCE [LARGE SCALE GENOMIC DNA]</scope>
</reference>
<keyword evidence="1" id="KW-0472">Membrane</keyword>
<keyword evidence="1" id="KW-1133">Transmembrane helix</keyword>
<dbReference type="Proteomes" id="UP000053326">
    <property type="component" value="Unassembled WGS sequence"/>
</dbReference>
<dbReference type="EMBL" id="LGFO01000221">
    <property type="protein sequence ID" value="KUK35892.1"/>
    <property type="molecule type" value="Genomic_DNA"/>
</dbReference>
<accession>A0A101FF48</accession>
<comment type="caution">
    <text evidence="2">The sequence shown here is derived from an EMBL/GenBank/DDBJ whole genome shotgun (WGS) entry which is preliminary data.</text>
</comment>
<evidence type="ECO:0000313" key="2">
    <source>
        <dbReference type="EMBL" id="KUK35892.1"/>
    </source>
</evidence>
<evidence type="ECO:0000313" key="3">
    <source>
        <dbReference type="Proteomes" id="UP000053326"/>
    </source>
</evidence>
<protein>
    <recommendedName>
        <fullName evidence="4">DMT family transporter</fullName>
    </recommendedName>
</protein>
<keyword evidence="1" id="KW-0812">Transmembrane</keyword>
<evidence type="ECO:0008006" key="4">
    <source>
        <dbReference type="Google" id="ProtNLM"/>
    </source>
</evidence>
<dbReference type="Pfam" id="PF04657">
    <property type="entry name" value="DMT_YdcZ"/>
    <property type="match status" value="1"/>
</dbReference>
<dbReference type="AlphaFoldDB" id="A0A101FF48"/>
<gene>
    <name evidence="2" type="ORF">XD66_1401</name>
</gene>
<dbReference type="InterPro" id="IPR006750">
    <property type="entry name" value="YdcZ"/>
</dbReference>
<proteinExistence type="predicted"/>
<name>A0A101FF48_9THEO</name>
<feature type="transmembrane region" description="Helical" evidence="1">
    <location>
        <begin position="39"/>
        <end position="58"/>
    </location>
</feature>
<evidence type="ECO:0000256" key="1">
    <source>
        <dbReference type="SAM" id="Phobius"/>
    </source>
</evidence>
<dbReference type="PANTHER" id="PTHR34821">
    <property type="entry name" value="INNER MEMBRANE PROTEIN YDCZ"/>
    <property type="match status" value="1"/>
</dbReference>
<feature type="transmembrane region" description="Helical" evidence="1">
    <location>
        <begin position="128"/>
        <end position="145"/>
    </location>
</feature>
<sequence>MDIALVPLLVAVVAGVSMALQGSLNTCLSKVIGLLEANFIVHVIGAAALVALLLLKLGQGDLSRIGEAPWYAYLGGLLSVVIIYTVMFSISKLGVAVATTSIIVGQVSTALIIDHFGLFGLKEIPFTWWKLLGIVLLATGAKLMLN</sequence>
<organism evidence="2 3">
    <name type="scientific">Thermacetogenium phaeum</name>
    <dbReference type="NCBI Taxonomy" id="85874"/>
    <lineage>
        <taxon>Bacteria</taxon>
        <taxon>Bacillati</taxon>
        <taxon>Bacillota</taxon>
        <taxon>Clostridia</taxon>
        <taxon>Thermoanaerobacterales</taxon>
        <taxon>Thermoanaerobacteraceae</taxon>
        <taxon>Thermacetogenium</taxon>
    </lineage>
</organism>
<feature type="transmembrane region" description="Helical" evidence="1">
    <location>
        <begin position="96"/>
        <end position="121"/>
    </location>
</feature>